<dbReference type="GO" id="GO:0006612">
    <property type="term" value="P:protein targeting to membrane"/>
    <property type="evidence" value="ECO:0007669"/>
    <property type="project" value="TreeGrafter"/>
</dbReference>
<name>A0A061HNM1_BLUGR</name>
<evidence type="ECO:0000256" key="5">
    <source>
        <dbReference type="ARBA" id="ARBA00022824"/>
    </source>
</evidence>
<dbReference type="HOGENOM" id="CLU_606890_0_0_1"/>
<evidence type="ECO:0000256" key="2">
    <source>
        <dbReference type="ARBA" id="ARBA00007732"/>
    </source>
</evidence>
<feature type="compositionally biased region" description="Polar residues" evidence="7">
    <location>
        <begin position="160"/>
        <end position="184"/>
    </location>
</feature>
<dbReference type="EMBL" id="KE375031">
    <property type="protein sequence ID" value="EPQ65265.1"/>
    <property type="molecule type" value="Genomic_DNA"/>
</dbReference>
<keyword evidence="5" id="KW-0256">Endoplasmic reticulum</keyword>
<dbReference type="GO" id="GO:0031211">
    <property type="term" value="C:endoplasmic reticulum palmitoyltransferase complex"/>
    <property type="evidence" value="ECO:0007669"/>
    <property type="project" value="TreeGrafter"/>
</dbReference>
<comment type="subcellular location">
    <subcellularLocation>
        <location evidence="1">Endoplasmic reticulum membrane</location>
        <topology evidence="1">Peripheral membrane protein</topology>
    </subcellularLocation>
</comment>
<sequence>MYVNSSHMKIYIVICADQATSIRNNFKLVSAPFTLQFNQPQLADKLPSRSLTHIHHQISLLPQLRICSPHSLRIFDVAPDIFSLSCSQSWSHRSAGVSSLFKWKIRLATIEDHSLTPSGSAEGSATRGGAGKWHTVHLWNPHNSTPRGQLNIGPRHQKSDVSLENQEQPTLYSHSDHSNQSLLPNTKEPEFNTEANFKPHREDKIKSEADTAALPQKRKLIEPVCPNTMPDLELGLRVKHAESDRSRITQQNSTPPRTGIGPALSPVNSDSSSILGSDIGDHPPEEWGPQHPCYPHLNPHVPLSSPLFQSTRIIRIQRDWMIEGDLAPTFSNLYPEILDPVGVSEQEFRRLVECVNKELVPAFSPWNWRNIFDGVLCLITGWLWDDAGLSEIKARLCRVEKLLEKWNKDLEIKVQGEIEEGAVPRAVPLRRTGYMSIDIQVPNPEIPASRD</sequence>
<accession>A0A061HNM1</accession>
<feature type="region of interest" description="Disordered" evidence="7">
    <location>
        <begin position="240"/>
        <end position="273"/>
    </location>
</feature>
<evidence type="ECO:0000256" key="6">
    <source>
        <dbReference type="ARBA" id="ARBA00023136"/>
    </source>
</evidence>
<evidence type="ECO:0000256" key="7">
    <source>
        <dbReference type="SAM" id="MobiDB-lite"/>
    </source>
</evidence>
<comment type="similarity">
    <text evidence="2">Belongs to the ERF4 family.</text>
</comment>
<dbReference type="Pfam" id="PF10256">
    <property type="entry name" value="Erf4"/>
    <property type="match status" value="1"/>
</dbReference>
<evidence type="ECO:0000256" key="1">
    <source>
        <dbReference type="ARBA" id="ARBA00004406"/>
    </source>
</evidence>
<reference evidence="9" key="2">
    <citation type="submission" date="2013-01" db="EMBL/GenBank/DDBJ databases">
        <title>The wheat powdery mildew genome reveals unique evolution of an obligate biotroph.</title>
        <authorList>
            <person name="Oberhaensli S."/>
            <person name="Wicker T."/>
            <person name="Keller B."/>
        </authorList>
    </citation>
    <scope>NUCLEOTIDE SEQUENCE</scope>
    <source>
        <strain evidence="9">96224</strain>
    </source>
</reference>
<dbReference type="EMBL" id="UIGY01000059">
    <property type="protein sequence ID" value="SUZ09839.1"/>
    <property type="molecule type" value="Genomic_DNA"/>
</dbReference>
<evidence type="ECO:0000313" key="9">
    <source>
        <dbReference type="EMBL" id="EPQ65265.1"/>
    </source>
</evidence>
<proteinExistence type="inferred from homology"/>
<gene>
    <name evidence="9" type="ORF">BGT96224_A20768</name>
    <name evidence="10" type="ORF">BGT96224V2_LOCUS3000</name>
</gene>
<dbReference type="GO" id="GO:0005789">
    <property type="term" value="C:endoplasmic reticulum membrane"/>
    <property type="evidence" value="ECO:0007669"/>
    <property type="project" value="UniProtKB-SubCell"/>
</dbReference>
<reference evidence="11" key="1">
    <citation type="journal article" date="2013" name="Nat. Genet.">
        <title>The wheat powdery mildew genome shows the unique evolution of an obligate biotroph.</title>
        <authorList>
            <person name="Wicker T."/>
            <person name="Oberhaensli S."/>
            <person name="Parlange F."/>
            <person name="Buchmann J.P."/>
            <person name="Shatalina M."/>
            <person name="Roffler S."/>
            <person name="Ben-David R."/>
            <person name="Dolezel J."/>
            <person name="Simkova H."/>
            <person name="Schulze-Lefert P."/>
            <person name="Spanu P.D."/>
            <person name="Bruggmann R."/>
            <person name="Amselem J."/>
            <person name="Quesneville H."/>
            <person name="Ver Loren van Themaat E."/>
            <person name="Paape T."/>
            <person name="Shimizu K.K."/>
            <person name="Keller B."/>
        </authorList>
    </citation>
    <scope>NUCLEOTIDE SEQUENCE [LARGE SCALE GENOMIC DNA]</scope>
    <source>
        <strain evidence="11">96224</strain>
    </source>
</reference>
<feature type="compositionally biased region" description="Basic and acidic residues" evidence="7">
    <location>
        <begin position="197"/>
        <end position="209"/>
    </location>
</feature>
<keyword evidence="6" id="KW-0472">Membrane</keyword>
<protein>
    <recommendedName>
        <fullName evidence="4">Ras modification protein ERF4</fullName>
    </recommendedName>
</protein>
<dbReference type="InterPro" id="IPR051371">
    <property type="entry name" value="Ras_palmitoyltransferase"/>
</dbReference>
<evidence type="ECO:0000313" key="10">
    <source>
        <dbReference type="EMBL" id="SUZ09839.1"/>
    </source>
</evidence>
<evidence type="ECO:0000256" key="4">
    <source>
        <dbReference type="ARBA" id="ARBA00018463"/>
    </source>
</evidence>
<feature type="region of interest" description="Disordered" evidence="7">
    <location>
        <begin position="114"/>
        <end position="213"/>
    </location>
</feature>
<evidence type="ECO:0000259" key="8">
    <source>
        <dbReference type="Pfam" id="PF10256"/>
    </source>
</evidence>
<evidence type="ECO:0000256" key="3">
    <source>
        <dbReference type="ARBA" id="ARBA00011396"/>
    </source>
</evidence>
<reference evidence="10" key="3">
    <citation type="submission" date="2018-07" db="EMBL/GenBank/DDBJ databases">
        <authorList>
            <person name="Quirk P.G."/>
            <person name="Krulwich T.A."/>
        </authorList>
    </citation>
    <scope>NUCLEOTIDE SEQUENCE</scope>
    <source>
        <strain evidence="10">96224</strain>
    </source>
</reference>
<dbReference type="Proteomes" id="UP000053110">
    <property type="component" value="Unassembled WGS sequence"/>
</dbReference>
<feature type="non-terminal residue" evidence="10">
    <location>
        <position position="451"/>
    </location>
</feature>
<dbReference type="PANTHER" id="PTHR13254:SF0">
    <property type="entry name" value="GOLGIN SUBFAMILY A MEMBER 7_ERF4 DOMAIN-CONTAINING PROTEIN"/>
    <property type="match status" value="1"/>
</dbReference>
<organism evidence="10">
    <name type="scientific">Blumeria graminis f. sp. tritici 96224</name>
    <dbReference type="NCBI Taxonomy" id="1268274"/>
    <lineage>
        <taxon>Eukaryota</taxon>
        <taxon>Fungi</taxon>
        <taxon>Dikarya</taxon>
        <taxon>Ascomycota</taxon>
        <taxon>Pezizomycotina</taxon>
        <taxon>Leotiomycetes</taxon>
        <taxon>Erysiphales</taxon>
        <taxon>Erysiphaceae</taxon>
        <taxon>Blumeria</taxon>
    </lineage>
</organism>
<dbReference type="OrthoDB" id="5377273at2759"/>
<dbReference type="InterPro" id="IPR019383">
    <property type="entry name" value="Golgin_A_7/ERF4"/>
</dbReference>
<comment type="subunit">
    <text evidence="3">Interacts with ERF2.</text>
</comment>
<evidence type="ECO:0000313" key="11">
    <source>
        <dbReference type="Proteomes" id="UP000053110"/>
    </source>
</evidence>
<dbReference type="PANTHER" id="PTHR13254">
    <property type="entry name" value="GOLGI AUTOANTIGEN, GOLGIN SUBFAMILY A, 7"/>
    <property type="match status" value="1"/>
</dbReference>
<feature type="domain" description="Golgin subfamily A member 7/ERF4" evidence="8">
    <location>
        <begin position="313"/>
        <end position="438"/>
    </location>
</feature>
<dbReference type="AlphaFoldDB" id="A0A061HNM1"/>